<proteinExistence type="predicted"/>
<organism evidence="2">
    <name type="scientific">mine drainage metagenome</name>
    <dbReference type="NCBI Taxonomy" id="410659"/>
    <lineage>
        <taxon>unclassified sequences</taxon>
        <taxon>metagenomes</taxon>
        <taxon>ecological metagenomes</taxon>
    </lineage>
</organism>
<evidence type="ECO:0000313" key="2">
    <source>
        <dbReference type="EMBL" id="OIQ75988.1"/>
    </source>
</evidence>
<gene>
    <name evidence="2" type="ORF">GALL_423390</name>
</gene>
<evidence type="ECO:0000256" key="1">
    <source>
        <dbReference type="SAM" id="MobiDB-lite"/>
    </source>
</evidence>
<protein>
    <submittedName>
        <fullName evidence="2">Uncharacterized protein</fullName>
    </submittedName>
</protein>
<reference evidence="2" key="1">
    <citation type="submission" date="2016-10" db="EMBL/GenBank/DDBJ databases">
        <title>Sequence of Gallionella enrichment culture.</title>
        <authorList>
            <person name="Poehlein A."/>
            <person name="Muehling M."/>
            <person name="Daniel R."/>
        </authorList>
    </citation>
    <scope>NUCLEOTIDE SEQUENCE</scope>
</reference>
<accession>A0A1J5Q7Y6</accession>
<name>A0A1J5Q7Y6_9ZZZZ</name>
<feature type="region of interest" description="Disordered" evidence="1">
    <location>
        <begin position="70"/>
        <end position="90"/>
    </location>
</feature>
<dbReference type="AlphaFoldDB" id="A0A1J5Q7Y6"/>
<dbReference type="EMBL" id="MLJW01001996">
    <property type="protein sequence ID" value="OIQ75988.1"/>
    <property type="molecule type" value="Genomic_DNA"/>
</dbReference>
<sequence>MGRRSRASGLGLPRLDRYDALARLPRRLCQRRKRRGVVNTLDVQTQCRHPRVSQQCARKLGQTNLRRVAKAGDVGHRQSARLHGQVNHDV</sequence>
<comment type="caution">
    <text evidence="2">The sequence shown here is derived from an EMBL/GenBank/DDBJ whole genome shotgun (WGS) entry which is preliminary data.</text>
</comment>